<dbReference type="Proteomes" id="UP000285655">
    <property type="component" value="Unassembled WGS sequence"/>
</dbReference>
<evidence type="ECO:0000313" key="2">
    <source>
        <dbReference type="EMBL" id="RJO60013.1"/>
    </source>
</evidence>
<name>A0A419DA97_9BACT</name>
<dbReference type="InterPro" id="IPR049244">
    <property type="entry name" value="DUF6879"/>
</dbReference>
<dbReference type="EMBL" id="QZJW01000055">
    <property type="protein sequence ID" value="RJO60013.1"/>
    <property type="molecule type" value="Genomic_DNA"/>
</dbReference>
<sequence>MKVFEGQGREVFEKFKNETQERAFKLETLQYYAEDADDPSLKKWLNGDKNESIRLLGGNAKERSGWWPKDEKIKKTRIHIIEYPLSEYIKWEIEAYRYVNIPYCGEEVYLLDSKHMDEYQNIPEGWIYDDNRAVIINYDKNGKVLGFETYEGDEVKPFINLRERLLKLPLEEIK</sequence>
<organism evidence="2 3">
    <name type="scientific">candidate division WS5 bacterium</name>
    <dbReference type="NCBI Taxonomy" id="2093353"/>
    <lineage>
        <taxon>Bacteria</taxon>
        <taxon>candidate division WS5</taxon>
    </lineage>
</organism>
<reference evidence="2 3" key="1">
    <citation type="journal article" date="2017" name="ISME J.">
        <title>Energy and carbon metabolisms in a deep terrestrial subsurface fluid microbial community.</title>
        <authorList>
            <person name="Momper L."/>
            <person name="Jungbluth S.P."/>
            <person name="Lee M.D."/>
            <person name="Amend J.P."/>
        </authorList>
    </citation>
    <scope>NUCLEOTIDE SEQUENCE [LARGE SCALE GENOMIC DNA]</scope>
    <source>
        <strain evidence="2">SURF_29</strain>
    </source>
</reference>
<comment type="caution">
    <text evidence="2">The sequence shown here is derived from an EMBL/GenBank/DDBJ whole genome shotgun (WGS) entry which is preliminary data.</text>
</comment>
<protein>
    <recommendedName>
        <fullName evidence="1">DUF6879 domain-containing protein</fullName>
    </recommendedName>
</protein>
<accession>A0A419DA97</accession>
<evidence type="ECO:0000259" key="1">
    <source>
        <dbReference type="Pfam" id="PF21806"/>
    </source>
</evidence>
<feature type="domain" description="DUF6879" evidence="1">
    <location>
        <begin position="12"/>
        <end position="167"/>
    </location>
</feature>
<proteinExistence type="predicted"/>
<dbReference type="Pfam" id="PF21806">
    <property type="entry name" value="DUF6879"/>
    <property type="match status" value="1"/>
</dbReference>
<gene>
    <name evidence="2" type="ORF">C4544_06615</name>
</gene>
<evidence type="ECO:0000313" key="3">
    <source>
        <dbReference type="Proteomes" id="UP000285655"/>
    </source>
</evidence>
<dbReference type="AlphaFoldDB" id="A0A419DA97"/>